<proteinExistence type="predicted"/>
<name>A0A6J6IBQ9_9ZZZZ</name>
<gene>
    <name evidence="1" type="ORF">UFOPK2000_00058</name>
</gene>
<protein>
    <submittedName>
        <fullName evidence="1">Unannotated protein</fullName>
    </submittedName>
</protein>
<dbReference type="EMBL" id="CAEZVK010000002">
    <property type="protein sequence ID" value="CAB4621549.1"/>
    <property type="molecule type" value="Genomic_DNA"/>
</dbReference>
<evidence type="ECO:0000313" key="1">
    <source>
        <dbReference type="EMBL" id="CAB4621549.1"/>
    </source>
</evidence>
<dbReference type="AlphaFoldDB" id="A0A6J6IBQ9"/>
<sequence>MEHTGSPGTDTKGHDHVAKLRNRGVRQHLLEVGLHECQQATDDGGEAAYEGDVMEGATSDRKTGEEHAVEASDQIHTCDNHGRSMNECRHWRRTSHSVGQPGMQWELA</sequence>
<accession>A0A6J6IBQ9</accession>
<organism evidence="1">
    <name type="scientific">freshwater metagenome</name>
    <dbReference type="NCBI Taxonomy" id="449393"/>
    <lineage>
        <taxon>unclassified sequences</taxon>
        <taxon>metagenomes</taxon>
        <taxon>ecological metagenomes</taxon>
    </lineage>
</organism>
<reference evidence="1" key="1">
    <citation type="submission" date="2020-05" db="EMBL/GenBank/DDBJ databases">
        <authorList>
            <person name="Chiriac C."/>
            <person name="Salcher M."/>
            <person name="Ghai R."/>
            <person name="Kavagutti S V."/>
        </authorList>
    </citation>
    <scope>NUCLEOTIDE SEQUENCE</scope>
</reference>